<evidence type="ECO:0000256" key="5">
    <source>
        <dbReference type="RuleBase" id="RU004404"/>
    </source>
</evidence>
<dbReference type="Gene3D" id="2.30.42.10">
    <property type="match status" value="1"/>
</dbReference>
<keyword evidence="2 5" id="KW-0645">Protease</keyword>
<dbReference type="PROSITE" id="PS50106">
    <property type="entry name" value="PDZ"/>
    <property type="match status" value="1"/>
</dbReference>
<dbReference type="NCBIfam" id="TIGR00225">
    <property type="entry name" value="prc"/>
    <property type="match status" value="1"/>
</dbReference>
<keyword evidence="4 5" id="KW-0720">Serine protease</keyword>
<dbReference type="FunFam" id="3.90.226.10:FF:000029">
    <property type="entry name" value="Peptidase, S41 family"/>
    <property type="match status" value="1"/>
</dbReference>
<evidence type="ECO:0000256" key="2">
    <source>
        <dbReference type="ARBA" id="ARBA00022670"/>
    </source>
</evidence>
<evidence type="ECO:0000256" key="1">
    <source>
        <dbReference type="ARBA" id="ARBA00009179"/>
    </source>
</evidence>
<evidence type="ECO:0000256" key="6">
    <source>
        <dbReference type="SAM" id="MobiDB-lite"/>
    </source>
</evidence>
<dbReference type="InterPro" id="IPR036034">
    <property type="entry name" value="PDZ_sf"/>
</dbReference>
<dbReference type="SMART" id="SM00228">
    <property type="entry name" value="PDZ"/>
    <property type="match status" value="1"/>
</dbReference>
<dbReference type="CDD" id="cd07560">
    <property type="entry name" value="Peptidase_S41_CPP"/>
    <property type="match status" value="1"/>
</dbReference>
<dbReference type="GO" id="GO:0004175">
    <property type="term" value="F:endopeptidase activity"/>
    <property type="evidence" value="ECO:0007669"/>
    <property type="project" value="TreeGrafter"/>
</dbReference>
<name>A0A6M1RS81_9BACT</name>
<evidence type="ECO:0000313" key="8">
    <source>
        <dbReference type="EMBL" id="NGO40257.1"/>
    </source>
</evidence>
<dbReference type="Pfam" id="PF22694">
    <property type="entry name" value="CtpB_N-like"/>
    <property type="match status" value="1"/>
</dbReference>
<proteinExistence type="inferred from homology"/>
<dbReference type="GO" id="GO:0007165">
    <property type="term" value="P:signal transduction"/>
    <property type="evidence" value="ECO:0007669"/>
    <property type="project" value="TreeGrafter"/>
</dbReference>
<dbReference type="SUPFAM" id="SSF50156">
    <property type="entry name" value="PDZ domain-like"/>
    <property type="match status" value="1"/>
</dbReference>
<evidence type="ECO:0000259" key="7">
    <source>
        <dbReference type="PROSITE" id="PS50106"/>
    </source>
</evidence>
<evidence type="ECO:0000256" key="4">
    <source>
        <dbReference type="ARBA" id="ARBA00022825"/>
    </source>
</evidence>
<feature type="region of interest" description="Disordered" evidence="6">
    <location>
        <begin position="427"/>
        <end position="450"/>
    </location>
</feature>
<keyword evidence="3 5" id="KW-0378">Hydrolase</keyword>
<dbReference type="SMART" id="SM00245">
    <property type="entry name" value="TSPc"/>
    <property type="match status" value="1"/>
</dbReference>
<dbReference type="GO" id="GO:0006508">
    <property type="term" value="P:proteolysis"/>
    <property type="evidence" value="ECO:0007669"/>
    <property type="project" value="UniProtKB-KW"/>
</dbReference>
<reference evidence="8 9" key="1">
    <citation type="submission" date="2020-02" db="EMBL/GenBank/DDBJ databases">
        <title>Draft genome sequence of Limisphaera ngatamarikiensis NGM72.4T, a thermophilic Verrucomicrobia grouped in subdivision 3.</title>
        <authorList>
            <person name="Carere C.R."/>
            <person name="Steen J."/>
            <person name="Hugenholtz P."/>
            <person name="Stott M.B."/>
        </authorList>
    </citation>
    <scope>NUCLEOTIDE SEQUENCE [LARGE SCALE GENOMIC DNA]</scope>
    <source>
        <strain evidence="8 9">NGM72.4</strain>
    </source>
</reference>
<comment type="caution">
    <text evidence="8">The sequence shown here is derived from an EMBL/GenBank/DDBJ whole genome shotgun (WGS) entry which is preliminary data.</text>
</comment>
<dbReference type="PANTHER" id="PTHR32060:SF30">
    <property type="entry name" value="CARBOXY-TERMINAL PROCESSING PROTEASE CTPA"/>
    <property type="match status" value="1"/>
</dbReference>
<dbReference type="Gene3D" id="3.90.226.10">
    <property type="entry name" value="2-enoyl-CoA Hydratase, Chain A, domain 1"/>
    <property type="match status" value="1"/>
</dbReference>
<dbReference type="SUPFAM" id="SSF52096">
    <property type="entry name" value="ClpP/crotonase"/>
    <property type="match status" value="1"/>
</dbReference>
<gene>
    <name evidence="8" type="ORF">G4L39_12755</name>
</gene>
<keyword evidence="9" id="KW-1185">Reference proteome</keyword>
<dbReference type="Pfam" id="PF17820">
    <property type="entry name" value="PDZ_6"/>
    <property type="match status" value="1"/>
</dbReference>
<feature type="compositionally biased region" description="Low complexity" evidence="6">
    <location>
        <begin position="437"/>
        <end position="450"/>
    </location>
</feature>
<dbReference type="GO" id="GO:0008236">
    <property type="term" value="F:serine-type peptidase activity"/>
    <property type="evidence" value="ECO:0007669"/>
    <property type="project" value="UniProtKB-KW"/>
</dbReference>
<organism evidence="8 9">
    <name type="scientific">Limisphaera ngatamarikiensis</name>
    <dbReference type="NCBI Taxonomy" id="1324935"/>
    <lineage>
        <taxon>Bacteria</taxon>
        <taxon>Pseudomonadati</taxon>
        <taxon>Verrucomicrobiota</taxon>
        <taxon>Verrucomicrobiia</taxon>
        <taxon>Limisphaerales</taxon>
        <taxon>Limisphaeraceae</taxon>
        <taxon>Limisphaera</taxon>
    </lineage>
</organism>
<dbReference type="InterPro" id="IPR029045">
    <property type="entry name" value="ClpP/crotonase-like_dom_sf"/>
</dbReference>
<dbReference type="Pfam" id="PF03572">
    <property type="entry name" value="Peptidase_S41"/>
    <property type="match status" value="1"/>
</dbReference>
<dbReference type="CDD" id="cd06782">
    <property type="entry name" value="cpPDZ_CPP-like"/>
    <property type="match status" value="1"/>
</dbReference>
<dbReference type="InterPro" id="IPR055210">
    <property type="entry name" value="CtpA/B_N"/>
</dbReference>
<dbReference type="EMBL" id="JAAKYA010000082">
    <property type="protein sequence ID" value="NGO40257.1"/>
    <property type="molecule type" value="Genomic_DNA"/>
</dbReference>
<evidence type="ECO:0000256" key="3">
    <source>
        <dbReference type="ARBA" id="ARBA00022801"/>
    </source>
</evidence>
<dbReference type="InterPro" id="IPR004447">
    <property type="entry name" value="Peptidase_S41A"/>
</dbReference>
<dbReference type="AlphaFoldDB" id="A0A6M1RS81"/>
<protein>
    <submittedName>
        <fullName evidence="8">S41 family peptidase</fullName>
    </submittedName>
</protein>
<dbReference type="Proteomes" id="UP000477311">
    <property type="component" value="Unassembled WGS sequence"/>
</dbReference>
<dbReference type="Gene3D" id="3.30.750.44">
    <property type="match status" value="1"/>
</dbReference>
<dbReference type="InterPro" id="IPR001478">
    <property type="entry name" value="PDZ"/>
</dbReference>
<dbReference type="InterPro" id="IPR005151">
    <property type="entry name" value="Tail-specific_protease"/>
</dbReference>
<dbReference type="PANTHER" id="PTHR32060">
    <property type="entry name" value="TAIL-SPECIFIC PROTEASE"/>
    <property type="match status" value="1"/>
</dbReference>
<feature type="domain" description="PDZ" evidence="7">
    <location>
        <begin position="97"/>
        <end position="165"/>
    </location>
</feature>
<dbReference type="FunFam" id="2.30.42.10:FF:000063">
    <property type="entry name" value="Peptidase, S41 family"/>
    <property type="match status" value="1"/>
</dbReference>
<sequence>MQVTKIHSRTLAYGLLVALLVLNLGMGARMYRQALQRGTDDSPYPHLELFSRVLELVRQDYANGTNLTYRSLVRGALDGLLATLDDPYSEFLDPDRFRDLQDDTEGEFGGLGLVVGVREGHLTVVSPMEGSPGFKAGILSGDRIVKIENESTEGMSLEEAVRRLRGPPGTEVTLTLYRPSTDRTLTLTLRRAVIQVDMVKDLNNRKEFPVNADGIGYARITQFGEKTDQELRAALRTMKSRRLRGLILDLRWNPGGLLDQAVAVSEEFLEPGQVIVTTRGRNPAYDQEFRAGRRGDRLQGIPIVVLVNRGTASAAEIVAGCLQDHHRAVLIGEQTFGKGSVQSVIPLPGGAALRLTTAKYFTPSGRLIHERGITPDEVVPLTEEQERDLLLLRAPGGLEGLTVEEQERARRARDPQLERALERLRQQLTQSPAENQTRAAAPTGAPFRAA</sequence>
<accession>A0A6M1RS81</accession>
<dbReference type="InterPro" id="IPR041489">
    <property type="entry name" value="PDZ_6"/>
</dbReference>
<dbReference type="RefSeq" id="WP_165108657.1">
    <property type="nucleotide sequence ID" value="NZ_JAAKYA010000082.1"/>
</dbReference>
<evidence type="ECO:0000313" key="9">
    <source>
        <dbReference type="Proteomes" id="UP000477311"/>
    </source>
</evidence>
<comment type="similarity">
    <text evidence="1 5">Belongs to the peptidase S41A family.</text>
</comment>
<dbReference type="GO" id="GO:0030288">
    <property type="term" value="C:outer membrane-bounded periplasmic space"/>
    <property type="evidence" value="ECO:0007669"/>
    <property type="project" value="TreeGrafter"/>
</dbReference>